<gene>
    <name evidence="1" type="ORF">PQQ63_15275</name>
</gene>
<dbReference type="RefSeq" id="WP_408336971.1">
    <property type="nucleotide sequence ID" value="NZ_JAQQCF010000012.1"/>
</dbReference>
<dbReference type="Proteomes" id="UP001629432">
    <property type="component" value="Unassembled WGS sequence"/>
</dbReference>
<proteinExistence type="predicted"/>
<comment type="caution">
    <text evidence="1">The sequence shown here is derived from an EMBL/GenBank/DDBJ whole genome shotgun (WGS) entry which is preliminary data.</text>
</comment>
<sequence length="85" mass="9564">MASILQLAGMLPRDPQFREWVSQYTVPPSEVTVDEAAEFIRIACGVDSRRQLTENAGAADAFHNFIRRPFVAWRDKQCQPQGAEA</sequence>
<protein>
    <submittedName>
        <fullName evidence="1">Uncharacterized protein</fullName>
    </submittedName>
</protein>
<keyword evidence="2" id="KW-1185">Reference proteome</keyword>
<name>A0ABW9DTQ9_9BURK</name>
<evidence type="ECO:0000313" key="2">
    <source>
        <dbReference type="Proteomes" id="UP001629432"/>
    </source>
</evidence>
<reference evidence="1 2" key="1">
    <citation type="journal article" date="2024" name="Chem. Sci.">
        <title>Discovery of megapolipeptins by genome mining of a Burkholderiales bacteria collection.</title>
        <authorList>
            <person name="Paulo B.S."/>
            <person name="Recchia M.J.J."/>
            <person name="Lee S."/>
            <person name="Fergusson C.H."/>
            <person name="Romanowski S.B."/>
            <person name="Hernandez A."/>
            <person name="Krull N."/>
            <person name="Liu D.Y."/>
            <person name="Cavanagh H."/>
            <person name="Bos A."/>
            <person name="Gray C.A."/>
            <person name="Murphy B.T."/>
            <person name="Linington R.G."/>
            <person name="Eustaquio A.S."/>
        </authorList>
    </citation>
    <scope>NUCLEOTIDE SEQUENCE [LARGE SCALE GENOMIC DNA]</scope>
    <source>
        <strain evidence="1 2">RL17-338-BIC-A</strain>
    </source>
</reference>
<dbReference type="EMBL" id="JAQQCF010000012">
    <property type="protein sequence ID" value="MFM0638062.1"/>
    <property type="molecule type" value="Genomic_DNA"/>
</dbReference>
<accession>A0ABW9DTQ9</accession>
<evidence type="ECO:0000313" key="1">
    <source>
        <dbReference type="EMBL" id="MFM0638062.1"/>
    </source>
</evidence>
<organism evidence="1 2">
    <name type="scientific">Paraburkholderia metrosideri</name>
    <dbReference type="NCBI Taxonomy" id="580937"/>
    <lineage>
        <taxon>Bacteria</taxon>
        <taxon>Pseudomonadati</taxon>
        <taxon>Pseudomonadota</taxon>
        <taxon>Betaproteobacteria</taxon>
        <taxon>Burkholderiales</taxon>
        <taxon>Burkholderiaceae</taxon>
        <taxon>Paraburkholderia</taxon>
    </lineage>
</organism>